<reference evidence="7 8" key="1">
    <citation type="submission" date="2013-12" db="EMBL/GenBank/DDBJ databases">
        <authorList>
            <consortium name="DOE Joint Genome Institute"/>
            <person name="Muyzer G."/>
            <person name="Huntemann M."/>
            <person name="Han J."/>
            <person name="Chen A."/>
            <person name="Kyrpides N."/>
            <person name="Mavromatis K."/>
            <person name="Markowitz V."/>
            <person name="Palaniappan K."/>
            <person name="Ivanova N."/>
            <person name="Schaumberg A."/>
            <person name="Pati A."/>
            <person name="Liolios K."/>
            <person name="Nordberg H.P."/>
            <person name="Cantor M.N."/>
            <person name="Hua S.X."/>
            <person name="Woyke T."/>
        </authorList>
    </citation>
    <scope>NUCLEOTIDE SEQUENCE [LARGE SCALE GENOMIC DNA]</scope>
    <source>
        <strain evidence="7 8">ARh 1</strain>
    </source>
</reference>
<dbReference type="OrthoDB" id="9779283at2"/>
<feature type="region of interest" description="Disordered" evidence="5">
    <location>
        <begin position="93"/>
        <end position="113"/>
    </location>
</feature>
<keyword evidence="3 4" id="KW-0408">Iron</keyword>
<organism evidence="7 8">
    <name type="scientific">Thioalkalivibrio paradoxus ARh 1</name>
    <dbReference type="NCBI Taxonomy" id="713585"/>
    <lineage>
        <taxon>Bacteria</taxon>
        <taxon>Pseudomonadati</taxon>
        <taxon>Pseudomonadota</taxon>
        <taxon>Gammaproteobacteria</taxon>
        <taxon>Chromatiales</taxon>
        <taxon>Ectothiorhodospiraceae</taxon>
        <taxon>Thioalkalivibrio</taxon>
    </lineage>
</organism>
<sequence>MSLVKHVVVTLLTLLAVALLAYWTLASSGRMDVAADGAHWPITDRVIESIRENSVARQARDITPQLPDLDHEMTLFEAVAGFEDMCAACHTPPGGSPTALSRGLNPSAPDLAESARARSAEELFWVTKYGIRMTGMPAWGPTHSDGELWLQVALITRFPDFADDEYGNLLAAAREAGVEHVHGHGHEHHHEPADAHDHQHHGHDHDGHEGGDRNRDTSL</sequence>
<dbReference type="InterPro" id="IPR036909">
    <property type="entry name" value="Cyt_c-like_dom_sf"/>
</dbReference>
<dbReference type="Proteomes" id="UP000005289">
    <property type="component" value="Chromosome"/>
</dbReference>
<dbReference type="Pfam" id="PF13442">
    <property type="entry name" value="Cytochrome_CBB3"/>
    <property type="match status" value="1"/>
</dbReference>
<evidence type="ECO:0000256" key="5">
    <source>
        <dbReference type="SAM" id="MobiDB-lite"/>
    </source>
</evidence>
<proteinExistence type="predicted"/>
<feature type="region of interest" description="Disordered" evidence="5">
    <location>
        <begin position="179"/>
        <end position="219"/>
    </location>
</feature>
<keyword evidence="1 4" id="KW-0349">Heme</keyword>
<dbReference type="GO" id="GO:0046872">
    <property type="term" value="F:metal ion binding"/>
    <property type="evidence" value="ECO:0007669"/>
    <property type="project" value="UniProtKB-KW"/>
</dbReference>
<dbReference type="STRING" id="713585.THITH_12700"/>
<dbReference type="GO" id="GO:0020037">
    <property type="term" value="F:heme binding"/>
    <property type="evidence" value="ECO:0007669"/>
    <property type="project" value="InterPro"/>
</dbReference>
<dbReference type="RefSeq" id="WP_006748435.1">
    <property type="nucleotide sequence ID" value="NZ_CP007029.1"/>
</dbReference>
<accession>W0DNS0</accession>
<evidence type="ECO:0000259" key="6">
    <source>
        <dbReference type="PROSITE" id="PS51007"/>
    </source>
</evidence>
<evidence type="ECO:0000256" key="4">
    <source>
        <dbReference type="PROSITE-ProRule" id="PRU00433"/>
    </source>
</evidence>
<evidence type="ECO:0000256" key="2">
    <source>
        <dbReference type="ARBA" id="ARBA00022723"/>
    </source>
</evidence>
<keyword evidence="8" id="KW-1185">Reference proteome</keyword>
<protein>
    <recommendedName>
        <fullName evidence="6">Cytochrome c domain-containing protein</fullName>
    </recommendedName>
</protein>
<dbReference type="InterPro" id="IPR009056">
    <property type="entry name" value="Cyt_c-like_dom"/>
</dbReference>
<dbReference type="HOGENOM" id="CLU_089635_1_0_6"/>
<keyword evidence="2 4" id="KW-0479">Metal-binding</keyword>
<evidence type="ECO:0000313" key="7">
    <source>
        <dbReference type="EMBL" id="AHF00220.1"/>
    </source>
</evidence>
<dbReference type="SUPFAM" id="SSF46626">
    <property type="entry name" value="Cytochrome c"/>
    <property type="match status" value="1"/>
</dbReference>
<dbReference type="AlphaFoldDB" id="W0DNS0"/>
<feature type="domain" description="Cytochrome c" evidence="6">
    <location>
        <begin position="67"/>
        <end position="159"/>
    </location>
</feature>
<name>W0DNS0_9GAMM</name>
<evidence type="ECO:0000313" key="8">
    <source>
        <dbReference type="Proteomes" id="UP000005289"/>
    </source>
</evidence>
<dbReference type="PROSITE" id="PS51007">
    <property type="entry name" value="CYTC"/>
    <property type="match status" value="1"/>
</dbReference>
<evidence type="ECO:0000256" key="3">
    <source>
        <dbReference type="ARBA" id="ARBA00023004"/>
    </source>
</evidence>
<gene>
    <name evidence="7" type="ORF">THITH_12700</name>
</gene>
<dbReference type="Gene3D" id="1.10.760.10">
    <property type="entry name" value="Cytochrome c-like domain"/>
    <property type="match status" value="1"/>
</dbReference>
<evidence type="ECO:0000256" key="1">
    <source>
        <dbReference type="ARBA" id="ARBA00022617"/>
    </source>
</evidence>
<dbReference type="KEGG" id="tti:THITH_12700"/>
<dbReference type="GO" id="GO:0009055">
    <property type="term" value="F:electron transfer activity"/>
    <property type="evidence" value="ECO:0007669"/>
    <property type="project" value="InterPro"/>
</dbReference>
<dbReference type="EMBL" id="CP007029">
    <property type="protein sequence ID" value="AHF00220.1"/>
    <property type="molecule type" value="Genomic_DNA"/>
</dbReference>